<name>A0AAV5QSJ6_9ASCO</name>
<keyword evidence="4" id="KW-0969">Cilium</keyword>
<comment type="subcellular location">
    <subcellularLocation>
        <location evidence="1">Cell projection</location>
        <location evidence="1">Cilium</location>
    </subcellularLocation>
</comment>
<dbReference type="Proteomes" id="UP001360560">
    <property type="component" value="Unassembled WGS sequence"/>
</dbReference>
<evidence type="ECO:0000259" key="6">
    <source>
        <dbReference type="PROSITE" id="PS50181"/>
    </source>
</evidence>
<evidence type="ECO:0000256" key="1">
    <source>
        <dbReference type="ARBA" id="ARBA00004138"/>
    </source>
</evidence>
<dbReference type="Pfam" id="PF12799">
    <property type="entry name" value="LRR_4"/>
    <property type="match status" value="3"/>
</dbReference>
<dbReference type="PROSITE" id="PS50181">
    <property type="entry name" value="FBOX"/>
    <property type="match status" value="1"/>
</dbReference>
<dbReference type="SUPFAM" id="SSF52058">
    <property type="entry name" value="L domain-like"/>
    <property type="match status" value="1"/>
</dbReference>
<dbReference type="InterPro" id="IPR003591">
    <property type="entry name" value="Leu-rich_rpt_typical-subtyp"/>
</dbReference>
<evidence type="ECO:0000256" key="2">
    <source>
        <dbReference type="ARBA" id="ARBA00022614"/>
    </source>
</evidence>
<comment type="caution">
    <text evidence="7">The sequence shown here is derived from an EMBL/GenBank/DDBJ whole genome shotgun (WGS) entry which is preliminary data.</text>
</comment>
<dbReference type="AlphaFoldDB" id="A0AAV5QSJ6"/>
<evidence type="ECO:0000313" key="8">
    <source>
        <dbReference type="Proteomes" id="UP001360560"/>
    </source>
</evidence>
<dbReference type="RefSeq" id="XP_064854542.1">
    <property type="nucleotide sequence ID" value="XM_064998470.1"/>
</dbReference>
<dbReference type="Gene3D" id="3.80.10.10">
    <property type="entry name" value="Ribonuclease Inhibitor"/>
    <property type="match status" value="3"/>
</dbReference>
<dbReference type="InterPro" id="IPR025875">
    <property type="entry name" value="Leu-rich_rpt_4"/>
</dbReference>
<keyword evidence="8" id="KW-1185">Reference proteome</keyword>
<dbReference type="PROSITE" id="PS51450">
    <property type="entry name" value="LRR"/>
    <property type="match status" value="9"/>
</dbReference>
<accession>A0AAV5QSJ6</accession>
<dbReference type="InterPro" id="IPR032675">
    <property type="entry name" value="LRR_dom_sf"/>
</dbReference>
<gene>
    <name evidence="7" type="ORF">DASC09_048710</name>
</gene>
<keyword evidence="5" id="KW-0966">Cell projection</keyword>
<dbReference type="GeneID" id="90075521"/>
<dbReference type="SMART" id="SM00365">
    <property type="entry name" value="LRR_SD22"/>
    <property type="match status" value="9"/>
</dbReference>
<dbReference type="InterPro" id="IPR001611">
    <property type="entry name" value="Leu-rich_rpt"/>
</dbReference>
<evidence type="ECO:0000313" key="7">
    <source>
        <dbReference type="EMBL" id="GMM37546.1"/>
    </source>
</evidence>
<sequence length="615" mass="69957">MDSFPLTQKQTPPLHNKMTTVLSTLPTELIQKILKFVDQETLVSWRNKVSPEFNKLVDLQLFANVSLKPRKPTDWNPVRDLDDLFFRDKWGDMAFIDGKNAEVIYDLAEKFKELSIFSLDPEEPSHAKSVAELISKASNLRSLFLNCTEVELRLNDSCPLRNLKLSINEKTSFDNMNFNFDNLESLSLDSYDNMINSSSLLKHKVFPNLKTFQSYYLSDVYDGKQLHMPNLKIFTMYGEGVITLKNFTRDYFPNLEEISGSPDGCCYDESCLTMDFEGVYDIPSLRIISTVGKIINCSPVSRFEGLKEFDVSFSGFENIPDFMDESSEAPKLIDLALCVSEISKMENLESLIYLENLNLEEAHLKKIQNLENLTRLKTLLLVTNEITKIECLENLTMLKSLLLAGNKITKIEGLETLVNLEKLQLGANKLTKIEGLENLTNLKSLDLSYNSCSKIEGLGNLVKLESLNLNGNQNIGKIEGLDSLTSLTYLGLSRNRIEKIEGLQNLKNLRELDLSHNLISQFENLETQTQLEHIFLGNNKISDISNFPIFSSLTRADLKSNDITAFDIDLSKFQKLESFDLNFNPIEAFKESVPDCVKWTAESEKKEKNCSLLFS</sequence>
<proteinExistence type="predicted"/>
<dbReference type="SMART" id="SM00369">
    <property type="entry name" value="LRR_TYP"/>
    <property type="match status" value="7"/>
</dbReference>
<dbReference type="InterPro" id="IPR001810">
    <property type="entry name" value="F-box_dom"/>
</dbReference>
<feature type="domain" description="F-box" evidence="6">
    <location>
        <begin position="19"/>
        <end position="65"/>
    </location>
</feature>
<evidence type="ECO:0000256" key="5">
    <source>
        <dbReference type="ARBA" id="ARBA00023273"/>
    </source>
</evidence>
<reference evidence="7 8" key="1">
    <citation type="journal article" date="2023" name="Elife">
        <title>Identification of key yeast species and microbe-microbe interactions impacting larval growth of Drosophila in the wild.</title>
        <authorList>
            <person name="Mure A."/>
            <person name="Sugiura Y."/>
            <person name="Maeda R."/>
            <person name="Honda K."/>
            <person name="Sakurai N."/>
            <person name="Takahashi Y."/>
            <person name="Watada M."/>
            <person name="Katoh T."/>
            <person name="Gotoh A."/>
            <person name="Gotoh Y."/>
            <person name="Taniguchi I."/>
            <person name="Nakamura K."/>
            <person name="Hayashi T."/>
            <person name="Katayama T."/>
            <person name="Uemura T."/>
            <person name="Hattori Y."/>
        </authorList>
    </citation>
    <scope>NUCLEOTIDE SEQUENCE [LARGE SCALE GENOMIC DNA]</scope>
    <source>
        <strain evidence="7 8">SC-9</strain>
    </source>
</reference>
<dbReference type="PANTHER" id="PTHR45973">
    <property type="entry name" value="PROTEIN PHOSPHATASE 1 REGULATORY SUBUNIT SDS22-RELATED"/>
    <property type="match status" value="1"/>
</dbReference>
<protein>
    <recommendedName>
        <fullName evidence="6">F-box domain-containing protein</fullName>
    </recommendedName>
</protein>
<organism evidence="7 8">
    <name type="scientific">Saccharomycopsis crataegensis</name>
    <dbReference type="NCBI Taxonomy" id="43959"/>
    <lineage>
        <taxon>Eukaryota</taxon>
        <taxon>Fungi</taxon>
        <taxon>Dikarya</taxon>
        <taxon>Ascomycota</taxon>
        <taxon>Saccharomycotina</taxon>
        <taxon>Saccharomycetes</taxon>
        <taxon>Saccharomycopsidaceae</taxon>
        <taxon>Saccharomycopsis</taxon>
    </lineage>
</organism>
<dbReference type="PANTHER" id="PTHR45973:SF9">
    <property type="entry name" value="LEUCINE-RICH REPEAT-CONTAINING PROTEIN 46"/>
    <property type="match status" value="1"/>
</dbReference>
<evidence type="ECO:0000256" key="3">
    <source>
        <dbReference type="ARBA" id="ARBA00022737"/>
    </source>
</evidence>
<dbReference type="SUPFAM" id="SSF52047">
    <property type="entry name" value="RNI-like"/>
    <property type="match status" value="1"/>
</dbReference>
<evidence type="ECO:0000256" key="4">
    <source>
        <dbReference type="ARBA" id="ARBA00023069"/>
    </source>
</evidence>
<keyword evidence="3" id="KW-0677">Repeat</keyword>
<keyword evidence="2" id="KW-0433">Leucine-rich repeat</keyword>
<dbReference type="InterPro" id="IPR050576">
    <property type="entry name" value="Cilia_flagella_integrity"/>
</dbReference>
<dbReference type="EMBL" id="BTFZ01000012">
    <property type="protein sequence ID" value="GMM37546.1"/>
    <property type="molecule type" value="Genomic_DNA"/>
</dbReference>